<organism evidence="2 3">
    <name type="scientific">Lentinula edodes</name>
    <name type="common">Shiitake mushroom</name>
    <name type="synonym">Lentinus edodes</name>
    <dbReference type="NCBI Taxonomy" id="5353"/>
    <lineage>
        <taxon>Eukaryota</taxon>
        <taxon>Fungi</taxon>
        <taxon>Dikarya</taxon>
        <taxon>Basidiomycota</taxon>
        <taxon>Agaricomycotina</taxon>
        <taxon>Agaricomycetes</taxon>
        <taxon>Agaricomycetidae</taxon>
        <taxon>Agaricales</taxon>
        <taxon>Marasmiineae</taxon>
        <taxon>Omphalotaceae</taxon>
        <taxon>Lentinula</taxon>
    </lineage>
</organism>
<dbReference type="EMBL" id="BDGU01000198">
    <property type="protein sequence ID" value="GAW04586.1"/>
    <property type="molecule type" value="Genomic_DNA"/>
</dbReference>
<gene>
    <name evidence="2" type="ORF">LENED_006389</name>
</gene>
<protein>
    <submittedName>
        <fullName evidence="2">Uncharacterized protein</fullName>
    </submittedName>
</protein>
<sequence>METLLSILKSDSGSIRSVSASVARSDRNMRILSECALLVFNHPRAYDVPHSESVGMALLFLFWLGIGFRRGVLTLALTNNKRNAICESQSNLLWAFPRVSTAS</sequence>
<keyword evidence="3" id="KW-1185">Reference proteome</keyword>
<dbReference type="AlphaFoldDB" id="A0A1Q3EBJ0"/>
<reference evidence="2 3" key="1">
    <citation type="submission" date="2016-08" db="EMBL/GenBank/DDBJ databases">
        <authorList>
            <consortium name="Lentinula edodes genome sequencing consortium"/>
            <person name="Sakamoto Y."/>
            <person name="Nakade K."/>
            <person name="Sato S."/>
            <person name="Yoshida Y."/>
            <person name="Miyazaki K."/>
            <person name="Natsume S."/>
            <person name="Konno N."/>
        </authorList>
    </citation>
    <scope>NUCLEOTIDE SEQUENCE [LARGE SCALE GENOMIC DNA]</scope>
    <source>
        <strain evidence="2 3">NBRC 111202</strain>
    </source>
</reference>
<keyword evidence="1" id="KW-0812">Transmembrane</keyword>
<comment type="caution">
    <text evidence="2">The sequence shown here is derived from an EMBL/GenBank/DDBJ whole genome shotgun (WGS) entry which is preliminary data.</text>
</comment>
<keyword evidence="1" id="KW-0472">Membrane</keyword>
<evidence type="ECO:0000313" key="2">
    <source>
        <dbReference type="EMBL" id="GAW04586.1"/>
    </source>
</evidence>
<accession>A0A1Q3EBJ0</accession>
<dbReference type="Proteomes" id="UP000188533">
    <property type="component" value="Unassembled WGS sequence"/>
</dbReference>
<evidence type="ECO:0000313" key="3">
    <source>
        <dbReference type="Proteomes" id="UP000188533"/>
    </source>
</evidence>
<feature type="transmembrane region" description="Helical" evidence="1">
    <location>
        <begin position="53"/>
        <end position="72"/>
    </location>
</feature>
<name>A0A1Q3EBJ0_LENED</name>
<evidence type="ECO:0000256" key="1">
    <source>
        <dbReference type="SAM" id="Phobius"/>
    </source>
</evidence>
<reference evidence="2 3" key="2">
    <citation type="submission" date="2017-02" db="EMBL/GenBank/DDBJ databases">
        <title>A genome survey and senescence transcriptome analysis in Lentinula edodes.</title>
        <authorList>
            <person name="Sakamoto Y."/>
            <person name="Nakade K."/>
            <person name="Sato S."/>
            <person name="Yoshida Y."/>
            <person name="Miyazaki K."/>
            <person name="Natsume S."/>
            <person name="Konno N."/>
        </authorList>
    </citation>
    <scope>NUCLEOTIDE SEQUENCE [LARGE SCALE GENOMIC DNA]</scope>
    <source>
        <strain evidence="2 3">NBRC 111202</strain>
    </source>
</reference>
<proteinExistence type="predicted"/>
<keyword evidence="1" id="KW-1133">Transmembrane helix</keyword>